<sequence length="202" mass="22375">MEPQGDDNKALFAVPENQRSRTSDVIVELIKQAQSPGITLRNLTDRLGDRTFGMLLMLIALFNVLPLVSIIGGILIATLGLQMILGRRKAWLPSVILDRELPNEKVQAILRAFEPKVRKLEQYIYPRIQYMEAPVVDQVNGCIILLLGLLISLPFPFTNIAPAFVVMIMGLGLMERDGLLQIGSFLLGMLSIGGIGYFLILS</sequence>
<evidence type="ECO:0000313" key="3">
    <source>
        <dbReference type="EMBL" id="POB43960.1"/>
    </source>
</evidence>
<dbReference type="PIRSF" id="PIRSF033239">
    <property type="entry name" value="ExoD"/>
    <property type="match status" value="1"/>
</dbReference>
<dbReference type="RefSeq" id="WP_011081939.1">
    <property type="nucleotide sequence ID" value="NZ_AP026553.1"/>
</dbReference>
<evidence type="ECO:0000313" key="5">
    <source>
        <dbReference type="Proteomes" id="UP000263418"/>
    </source>
</evidence>
<gene>
    <name evidence="3" type="ORF">CRN52_19745</name>
    <name evidence="2" type="ORF">FORC53_4435</name>
</gene>
<keyword evidence="1" id="KW-0812">Transmembrane</keyword>
<reference evidence="2 5" key="1">
    <citation type="submission" date="2017-01" db="EMBL/GenBank/DDBJ databases">
        <title>Complete Genome Sequence of Vibrio vulnificus FORC_053.</title>
        <authorList>
            <consortium name="Food-borne Pathogen Omics Research Center"/>
            <person name="Chung H.Y."/>
            <person name="Na E.J."/>
            <person name="Song J.S."/>
            <person name="Kim H."/>
            <person name="Lee J.-H."/>
            <person name="Ryu S."/>
            <person name="Choi S.H."/>
        </authorList>
    </citation>
    <scope>NUCLEOTIDE SEQUENCE [LARGE SCALE GENOMIC DNA]</scope>
    <source>
        <strain evidence="2 5">FORC_053</strain>
    </source>
</reference>
<keyword evidence="1" id="KW-1133">Transmembrane helix</keyword>
<keyword evidence="1" id="KW-0472">Membrane</keyword>
<organism evidence="3 4">
    <name type="scientific">Vibrio vulnificus</name>
    <dbReference type="NCBI Taxonomy" id="672"/>
    <lineage>
        <taxon>Bacteria</taxon>
        <taxon>Pseudomonadati</taxon>
        <taxon>Pseudomonadota</taxon>
        <taxon>Gammaproteobacteria</taxon>
        <taxon>Vibrionales</taxon>
        <taxon>Vibrionaceae</taxon>
        <taxon>Vibrio</taxon>
    </lineage>
</organism>
<dbReference type="OMA" id="FGLKPWL"/>
<reference evidence="3 4" key="2">
    <citation type="journal article" date="2018" name="Front. Microbiol.">
        <title>Phylogeny of Vibrio vulnificus from the Analysis of the Core-Genome: Implications for Intra-Species Taxonomy.</title>
        <authorList>
            <person name="Roig F.J."/>
            <person name="Gonzalez-Candelas F."/>
            <person name="Sanjuan E."/>
            <person name="Fouz B."/>
            <person name="Feil E.J."/>
            <person name="Llorens C."/>
            <person name="Baker-Austin C."/>
            <person name="Oliver J.D."/>
            <person name="Danin-Poleg Y."/>
            <person name="Gibas C.J."/>
            <person name="Kashi Y."/>
            <person name="Gulig P.A."/>
            <person name="Morrison S.S."/>
            <person name="Amaro C."/>
        </authorList>
    </citation>
    <scope>NUCLEOTIDE SEQUENCE [LARGE SCALE GENOMIC DNA]</scope>
    <source>
        <strain evidence="3 4">CECT4608</strain>
    </source>
</reference>
<dbReference type="Proteomes" id="UP000237466">
    <property type="component" value="Unassembled WGS sequence"/>
</dbReference>
<feature type="transmembrane region" description="Helical" evidence="1">
    <location>
        <begin position="52"/>
        <end position="81"/>
    </location>
</feature>
<evidence type="ECO:0000313" key="2">
    <source>
        <dbReference type="EMBL" id="AXX62774.1"/>
    </source>
</evidence>
<dbReference type="Proteomes" id="UP000263418">
    <property type="component" value="Chromosome 2"/>
</dbReference>
<protein>
    <submittedName>
        <fullName evidence="3">ABC transporter permease</fullName>
    </submittedName>
    <submittedName>
        <fullName evidence="2">Exopolysaccharide synthesis protein ExoD-related protein</fullName>
    </submittedName>
</protein>
<dbReference type="PANTHER" id="PTHR41795:SF1">
    <property type="entry name" value="EXOPOLYSACCHARIDE SYNTHESIS PROTEIN"/>
    <property type="match status" value="1"/>
</dbReference>
<feature type="transmembrane region" description="Helical" evidence="1">
    <location>
        <begin position="179"/>
        <end position="200"/>
    </location>
</feature>
<dbReference type="Pfam" id="PF06055">
    <property type="entry name" value="ExoD"/>
    <property type="match status" value="1"/>
</dbReference>
<evidence type="ECO:0000313" key="4">
    <source>
        <dbReference type="Proteomes" id="UP000237466"/>
    </source>
</evidence>
<feature type="transmembrane region" description="Helical" evidence="1">
    <location>
        <begin position="143"/>
        <end position="173"/>
    </location>
</feature>
<dbReference type="PANTHER" id="PTHR41795">
    <property type="entry name" value="EXOPOLYSACCHARIDE SYNTHESIS PROTEIN"/>
    <property type="match status" value="1"/>
</dbReference>
<evidence type="ECO:0000256" key="1">
    <source>
        <dbReference type="SAM" id="Phobius"/>
    </source>
</evidence>
<name>A0A1W6MCE5_VIBVL</name>
<proteinExistence type="predicted"/>
<dbReference type="InterPro" id="IPR010331">
    <property type="entry name" value="ExoD"/>
</dbReference>
<dbReference type="EMBL" id="CP019291">
    <property type="protein sequence ID" value="AXX62774.1"/>
    <property type="molecule type" value="Genomic_DNA"/>
</dbReference>
<accession>A0A1W6MCE5</accession>
<dbReference type="EMBL" id="PDGH01000126">
    <property type="protein sequence ID" value="POB43960.1"/>
    <property type="molecule type" value="Genomic_DNA"/>
</dbReference>
<dbReference type="AlphaFoldDB" id="A0A1W6MCE5"/>